<evidence type="ECO:0000313" key="3">
    <source>
        <dbReference type="Proteomes" id="UP000008068"/>
    </source>
</evidence>
<dbReference type="HOGENOM" id="CLU_1171505_0_0_1"/>
<name>G0NJQ5_CAEBE</name>
<reference evidence="3" key="1">
    <citation type="submission" date="2011-07" db="EMBL/GenBank/DDBJ databases">
        <authorList>
            <consortium name="Caenorhabditis brenneri Sequencing and Analysis Consortium"/>
            <person name="Wilson R.K."/>
        </authorList>
    </citation>
    <scope>NUCLEOTIDE SEQUENCE [LARGE SCALE GENOMIC DNA]</scope>
    <source>
        <strain evidence="3">PB2801</strain>
    </source>
</reference>
<dbReference type="InParanoid" id="G0NJQ5"/>
<proteinExistence type="predicted"/>
<dbReference type="OMA" id="FSTMGHW"/>
<dbReference type="eggNOG" id="ENOG502TIUZ">
    <property type="taxonomic scope" value="Eukaryota"/>
</dbReference>
<gene>
    <name evidence="2" type="ORF">CAEBREN_23650</name>
</gene>
<evidence type="ECO:0000256" key="1">
    <source>
        <dbReference type="SAM" id="MobiDB-lite"/>
    </source>
</evidence>
<dbReference type="EMBL" id="GL379896">
    <property type="protein sequence ID" value="EGT32563.1"/>
    <property type="molecule type" value="Genomic_DNA"/>
</dbReference>
<protein>
    <submittedName>
        <fullName evidence="2">Uncharacterized protein</fullName>
    </submittedName>
</protein>
<feature type="region of interest" description="Disordered" evidence="1">
    <location>
        <begin position="59"/>
        <end position="85"/>
    </location>
</feature>
<feature type="region of interest" description="Disordered" evidence="1">
    <location>
        <begin position="173"/>
        <end position="195"/>
    </location>
</feature>
<dbReference type="STRING" id="135651.G0NJQ5"/>
<accession>G0NJQ5</accession>
<feature type="compositionally biased region" description="Polar residues" evidence="1">
    <location>
        <begin position="173"/>
        <end position="187"/>
    </location>
</feature>
<dbReference type="OrthoDB" id="10636474at2759"/>
<organism evidence="3">
    <name type="scientific">Caenorhabditis brenneri</name>
    <name type="common">Nematode worm</name>
    <dbReference type="NCBI Taxonomy" id="135651"/>
    <lineage>
        <taxon>Eukaryota</taxon>
        <taxon>Metazoa</taxon>
        <taxon>Ecdysozoa</taxon>
        <taxon>Nematoda</taxon>
        <taxon>Chromadorea</taxon>
        <taxon>Rhabditida</taxon>
        <taxon>Rhabditina</taxon>
        <taxon>Rhabditomorpha</taxon>
        <taxon>Rhabditoidea</taxon>
        <taxon>Rhabditidae</taxon>
        <taxon>Peloderinae</taxon>
        <taxon>Caenorhabditis</taxon>
    </lineage>
</organism>
<dbReference type="AlphaFoldDB" id="G0NJQ5"/>
<feature type="compositionally biased region" description="Polar residues" evidence="1">
    <location>
        <begin position="59"/>
        <end position="74"/>
    </location>
</feature>
<evidence type="ECO:0000313" key="2">
    <source>
        <dbReference type="EMBL" id="EGT32563.1"/>
    </source>
</evidence>
<dbReference type="Proteomes" id="UP000008068">
    <property type="component" value="Unassembled WGS sequence"/>
</dbReference>
<keyword evidence="3" id="KW-1185">Reference proteome</keyword>
<sequence length="237" mass="26838">MAHRMNISQFGRQYPQEATRRCYEPSAYGANNYLPQFGQQQNQYGNCPEWNQPPSWADVTTSENRSMRSANASRQYPEPPKKFPQVATWGQAPAEQQSKDNDVFSTMGHWIPARPANRFQQPLATSTPIPKEDVFKNIGEWKPEMARQSLTTPMTIDLSAPTPLPTFPTYPNHRTNSFDSATTSPTISLSSSEEKEKNSWKTIEAMINPSRSPSVAEEVDIFFPNANPDSLWTSNLY</sequence>